<evidence type="ECO:0000313" key="4">
    <source>
        <dbReference type="Proteomes" id="UP000427108"/>
    </source>
</evidence>
<dbReference type="PROSITE" id="PS00622">
    <property type="entry name" value="HTH_LUXR_1"/>
    <property type="match status" value="1"/>
</dbReference>
<proteinExistence type="predicted"/>
<reference evidence="3 4" key="1">
    <citation type="submission" date="2019-11" db="EMBL/GenBank/DDBJ databases">
        <title>Isolation and Application of One Kind of P-Hydroxybenzoic Acid Degrading Bacterium in Mitigating Cropping Obstacle of Cucumber.</title>
        <authorList>
            <person name="Wu F."/>
            <person name="An Y."/>
        </authorList>
    </citation>
    <scope>NUCLEOTIDE SEQUENCE [LARGE SCALE GENOMIC DNA]</scope>
    <source>
        <strain evidence="3 4">P620</strain>
    </source>
</reference>
<feature type="domain" description="HTH luxR-type" evidence="2">
    <location>
        <begin position="164"/>
        <end position="191"/>
    </location>
</feature>
<dbReference type="SMART" id="SM00421">
    <property type="entry name" value="HTH_LUXR"/>
    <property type="match status" value="1"/>
</dbReference>
<dbReference type="GO" id="GO:0003677">
    <property type="term" value="F:DNA binding"/>
    <property type="evidence" value="ECO:0007669"/>
    <property type="project" value="UniProtKB-KW"/>
</dbReference>
<dbReference type="SUPFAM" id="SSF46894">
    <property type="entry name" value="C-terminal effector domain of the bipartite response regulators"/>
    <property type="match status" value="1"/>
</dbReference>
<dbReference type="OrthoDB" id="6609920at2"/>
<keyword evidence="1" id="KW-0238">DNA-binding</keyword>
<evidence type="ECO:0000256" key="1">
    <source>
        <dbReference type="ARBA" id="ARBA00023125"/>
    </source>
</evidence>
<dbReference type="InterPro" id="IPR000792">
    <property type="entry name" value="Tscrpt_reg_LuxR_C"/>
</dbReference>
<dbReference type="EMBL" id="CP046115">
    <property type="protein sequence ID" value="QGN37071.1"/>
    <property type="molecule type" value="Genomic_DNA"/>
</dbReference>
<dbReference type="Proteomes" id="UP000427108">
    <property type="component" value="Chromosome"/>
</dbReference>
<gene>
    <name evidence="3" type="ORF">GJ746_07025</name>
</gene>
<dbReference type="InterPro" id="IPR036388">
    <property type="entry name" value="WH-like_DNA-bd_sf"/>
</dbReference>
<dbReference type="InterPro" id="IPR016032">
    <property type="entry name" value="Sig_transdc_resp-reg_C-effctor"/>
</dbReference>
<sequence length="211" mass="24455">MTVRNCEVKCIACGLNCRIEAESKIERSLCAERKFAVWPDKNYFFKRAVNDLVFRELTCFVPEGIIVVDFSLDNILYFLNKDWAEKLNATGLKIILVADRSLLPMANFWMQRYEFSWSVVAVNGNLSNLLKKIKRLMLGRSIHCRRTPSLTESEMRTLRLLAAGYSSQDIARIMACDPRSVYRFQYSLCKKLGGLNRLRELRFKHTIPALD</sequence>
<evidence type="ECO:0000313" key="3">
    <source>
        <dbReference type="EMBL" id="QGN37071.1"/>
    </source>
</evidence>
<evidence type="ECO:0000259" key="2">
    <source>
        <dbReference type="PROSITE" id="PS00622"/>
    </source>
</evidence>
<protein>
    <submittedName>
        <fullName evidence="3">Helix-turn-helix domain-containing protein</fullName>
    </submittedName>
</protein>
<name>A0A6B8MWN6_KLEOX</name>
<dbReference type="AlphaFoldDB" id="A0A6B8MWN6"/>
<accession>A0A6B8MWN6</accession>
<dbReference type="RefSeq" id="WP_154679549.1">
    <property type="nucleotide sequence ID" value="NZ_CP046115.1"/>
</dbReference>
<organism evidence="3 4">
    <name type="scientific">Klebsiella oxytoca</name>
    <dbReference type="NCBI Taxonomy" id="571"/>
    <lineage>
        <taxon>Bacteria</taxon>
        <taxon>Pseudomonadati</taxon>
        <taxon>Pseudomonadota</taxon>
        <taxon>Gammaproteobacteria</taxon>
        <taxon>Enterobacterales</taxon>
        <taxon>Enterobacteriaceae</taxon>
        <taxon>Klebsiella/Raoultella group</taxon>
        <taxon>Klebsiella</taxon>
    </lineage>
</organism>
<dbReference type="Pfam" id="PF00196">
    <property type="entry name" value="GerE"/>
    <property type="match status" value="1"/>
</dbReference>
<dbReference type="Gene3D" id="1.10.10.10">
    <property type="entry name" value="Winged helix-like DNA-binding domain superfamily/Winged helix DNA-binding domain"/>
    <property type="match status" value="1"/>
</dbReference>
<dbReference type="GO" id="GO:0006355">
    <property type="term" value="P:regulation of DNA-templated transcription"/>
    <property type="evidence" value="ECO:0007669"/>
    <property type="project" value="InterPro"/>
</dbReference>